<proteinExistence type="predicted"/>
<dbReference type="VEuPathDB" id="VectorBase:ASIC015001"/>
<keyword evidence="3" id="KW-1185">Reference proteome</keyword>
<name>A0A084W9U7_ANOSI</name>
<protein>
    <submittedName>
        <fullName evidence="1 2">Uncharacterized protein</fullName>
    </submittedName>
</protein>
<gene>
    <name evidence="1" type="ORF">ZHAS_00015001</name>
</gene>
<dbReference type="AlphaFoldDB" id="A0A084W9U7"/>
<reference evidence="2" key="2">
    <citation type="submission" date="2020-05" db="UniProtKB">
        <authorList>
            <consortium name="EnsemblMetazoa"/>
        </authorList>
    </citation>
    <scope>IDENTIFICATION</scope>
</reference>
<sequence length="62" mass="6642">MSRIENVTGVAANGRYTHDDGFQSGVTFKEPQHNFSTVATGSVRIELSRGRSDTVRVNSGSG</sequence>
<dbReference type="EMBL" id="ATLV01021914">
    <property type="status" value="NOT_ANNOTATED_CDS"/>
    <property type="molecule type" value="Genomic_DNA"/>
</dbReference>
<evidence type="ECO:0000313" key="3">
    <source>
        <dbReference type="Proteomes" id="UP000030765"/>
    </source>
</evidence>
<evidence type="ECO:0000313" key="1">
    <source>
        <dbReference type="EMBL" id="KFB46991.1"/>
    </source>
</evidence>
<dbReference type="EMBL" id="KE525325">
    <property type="protein sequence ID" value="KFB46991.1"/>
    <property type="molecule type" value="Genomic_DNA"/>
</dbReference>
<organism evidence="1">
    <name type="scientific">Anopheles sinensis</name>
    <name type="common">Mosquito</name>
    <dbReference type="NCBI Taxonomy" id="74873"/>
    <lineage>
        <taxon>Eukaryota</taxon>
        <taxon>Metazoa</taxon>
        <taxon>Ecdysozoa</taxon>
        <taxon>Arthropoda</taxon>
        <taxon>Hexapoda</taxon>
        <taxon>Insecta</taxon>
        <taxon>Pterygota</taxon>
        <taxon>Neoptera</taxon>
        <taxon>Endopterygota</taxon>
        <taxon>Diptera</taxon>
        <taxon>Nematocera</taxon>
        <taxon>Culicoidea</taxon>
        <taxon>Culicidae</taxon>
        <taxon>Anophelinae</taxon>
        <taxon>Anopheles</taxon>
    </lineage>
</organism>
<dbReference type="EnsemblMetazoa" id="ASIC015001-RA">
    <property type="protein sequence ID" value="ASIC015001-PA"/>
    <property type="gene ID" value="ASIC015001"/>
</dbReference>
<accession>A0A084W9U7</accession>
<reference evidence="1 3" key="1">
    <citation type="journal article" date="2014" name="BMC Genomics">
        <title>Genome sequence of Anopheles sinensis provides insight into genetics basis of mosquito competence for malaria parasites.</title>
        <authorList>
            <person name="Zhou D."/>
            <person name="Zhang D."/>
            <person name="Ding G."/>
            <person name="Shi L."/>
            <person name="Hou Q."/>
            <person name="Ye Y."/>
            <person name="Xu Y."/>
            <person name="Zhou H."/>
            <person name="Xiong C."/>
            <person name="Li S."/>
            <person name="Yu J."/>
            <person name="Hong S."/>
            <person name="Yu X."/>
            <person name="Zou P."/>
            <person name="Chen C."/>
            <person name="Chang X."/>
            <person name="Wang W."/>
            <person name="Lv Y."/>
            <person name="Sun Y."/>
            <person name="Ma L."/>
            <person name="Shen B."/>
            <person name="Zhu C."/>
        </authorList>
    </citation>
    <scope>NUCLEOTIDE SEQUENCE [LARGE SCALE GENOMIC DNA]</scope>
</reference>
<dbReference type="Proteomes" id="UP000030765">
    <property type="component" value="Unassembled WGS sequence"/>
</dbReference>
<evidence type="ECO:0000313" key="2">
    <source>
        <dbReference type="EnsemblMetazoa" id="ASIC015001-PA"/>
    </source>
</evidence>